<evidence type="ECO:0000256" key="3">
    <source>
        <dbReference type="RuleBase" id="RU000461"/>
    </source>
</evidence>
<dbReference type="GO" id="GO:0004497">
    <property type="term" value="F:monooxygenase activity"/>
    <property type="evidence" value="ECO:0007669"/>
    <property type="project" value="UniProtKB-KW"/>
</dbReference>
<comment type="caution">
    <text evidence="4">The sequence shown here is derived from an EMBL/GenBank/DDBJ whole genome shotgun (WGS) entry which is preliminary data.</text>
</comment>
<organism evidence="4 5">
    <name type="scientific">Panicum virgatum</name>
    <name type="common">Blackwell switchgrass</name>
    <dbReference type="NCBI Taxonomy" id="38727"/>
    <lineage>
        <taxon>Eukaryota</taxon>
        <taxon>Viridiplantae</taxon>
        <taxon>Streptophyta</taxon>
        <taxon>Embryophyta</taxon>
        <taxon>Tracheophyta</taxon>
        <taxon>Spermatophyta</taxon>
        <taxon>Magnoliopsida</taxon>
        <taxon>Liliopsida</taxon>
        <taxon>Poales</taxon>
        <taxon>Poaceae</taxon>
        <taxon>PACMAD clade</taxon>
        <taxon>Panicoideae</taxon>
        <taxon>Panicodae</taxon>
        <taxon>Paniceae</taxon>
        <taxon>Panicinae</taxon>
        <taxon>Panicum</taxon>
        <taxon>Panicum sect. Hiantes</taxon>
    </lineage>
</organism>
<keyword evidence="3" id="KW-0560">Oxidoreductase</keyword>
<dbReference type="PRINTS" id="PR00463">
    <property type="entry name" value="EP450I"/>
</dbReference>
<dbReference type="InterPro" id="IPR001128">
    <property type="entry name" value="Cyt_P450"/>
</dbReference>
<dbReference type="InterPro" id="IPR036396">
    <property type="entry name" value="Cyt_P450_sf"/>
</dbReference>
<dbReference type="Gene3D" id="1.10.630.10">
    <property type="entry name" value="Cytochrome P450"/>
    <property type="match status" value="1"/>
</dbReference>
<dbReference type="GO" id="GO:0005506">
    <property type="term" value="F:iron ion binding"/>
    <property type="evidence" value="ECO:0007669"/>
    <property type="project" value="InterPro"/>
</dbReference>
<reference evidence="4" key="1">
    <citation type="submission" date="2020-05" db="EMBL/GenBank/DDBJ databases">
        <title>WGS assembly of Panicum virgatum.</title>
        <authorList>
            <person name="Lovell J.T."/>
            <person name="Jenkins J."/>
            <person name="Shu S."/>
            <person name="Juenger T.E."/>
            <person name="Schmutz J."/>
        </authorList>
    </citation>
    <scope>NUCLEOTIDE SEQUENCE</scope>
    <source>
        <strain evidence="4">AP13</strain>
    </source>
</reference>
<dbReference type="PRINTS" id="PR00385">
    <property type="entry name" value="P450"/>
</dbReference>
<gene>
    <name evidence="4" type="ORF">PVAP13_7NG113200</name>
</gene>
<dbReference type="PANTHER" id="PTHR47950:SF48">
    <property type="entry name" value="CYTOCHROME P450 FAMILY PROTEIN, EXPRESSED"/>
    <property type="match status" value="1"/>
</dbReference>
<keyword evidence="5" id="KW-1185">Reference proteome</keyword>
<comment type="similarity">
    <text evidence="1 3">Belongs to the cytochrome P450 family.</text>
</comment>
<sequence length="225" mass="24609">MSTGEMARDDAIALMFDILIAGGDPMSTTVEWALAELLDNPSTMSKVRTEMAAASFGCNSKQAIEEADLIRLPYLQAVVKETQRLHPVSPLTLPHKAIEDGVEIGGYVIPKGSTVIINLSAVMRDPDVWEMPEEFVPERFIGTDGNVGMKGKDQFQYIPFGGGRRQCPGMALSERVVPLVLASLLQAFEWHLPDGMTSDKMDMNEMFVSANIRAVPLKAVPVVIM</sequence>
<evidence type="ECO:0000256" key="1">
    <source>
        <dbReference type="ARBA" id="ARBA00010617"/>
    </source>
</evidence>
<dbReference type="PANTHER" id="PTHR47950">
    <property type="entry name" value="CYTOCHROME P450, FAMILY 76, SUBFAMILY C, POLYPEPTIDE 5-RELATED"/>
    <property type="match status" value="1"/>
</dbReference>
<evidence type="ECO:0000313" key="4">
    <source>
        <dbReference type="EMBL" id="KAG2565500.1"/>
    </source>
</evidence>
<keyword evidence="2 3" id="KW-0479">Metal-binding</keyword>
<feature type="binding site" description="axial binding residue" evidence="2">
    <location>
        <position position="167"/>
    </location>
    <ligand>
        <name>heme</name>
        <dbReference type="ChEBI" id="CHEBI:30413"/>
    </ligand>
    <ligandPart>
        <name>Fe</name>
        <dbReference type="ChEBI" id="CHEBI:18248"/>
    </ligandPart>
</feature>
<comment type="cofactor">
    <cofactor evidence="2">
        <name>heme</name>
        <dbReference type="ChEBI" id="CHEBI:30413"/>
    </cofactor>
</comment>
<dbReference type="Proteomes" id="UP000823388">
    <property type="component" value="Chromosome 7N"/>
</dbReference>
<dbReference type="PROSITE" id="PS00086">
    <property type="entry name" value="CYTOCHROME_P450"/>
    <property type="match status" value="1"/>
</dbReference>
<dbReference type="InterPro" id="IPR017972">
    <property type="entry name" value="Cyt_P450_CS"/>
</dbReference>
<dbReference type="Pfam" id="PF00067">
    <property type="entry name" value="p450"/>
    <property type="match status" value="1"/>
</dbReference>
<dbReference type="GO" id="GO:0016705">
    <property type="term" value="F:oxidoreductase activity, acting on paired donors, with incorporation or reduction of molecular oxygen"/>
    <property type="evidence" value="ECO:0007669"/>
    <property type="project" value="InterPro"/>
</dbReference>
<keyword evidence="2 3" id="KW-0408">Iron</keyword>
<keyword evidence="2 3" id="KW-0349">Heme</keyword>
<keyword evidence="3" id="KW-0503">Monooxygenase</keyword>
<evidence type="ECO:0000256" key="2">
    <source>
        <dbReference type="PIRSR" id="PIRSR602401-1"/>
    </source>
</evidence>
<dbReference type="SUPFAM" id="SSF48264">
    <property type="entry name" value="Cytochrome P450"/>
    <property type="match status" value="1"/>
</dbReference>
<dbReference type="InterPro" id="IPR002401">
    <property type="entry name" value="Cyt_P450_E_grp-I"/>
</dbReference>
<proteinExistence type="inferred from homology"/>
<dbReference type="EMBL" id="CM029050">
    <property type="protein sequence ID" value="KAG2565500.1"/>
    <property type="molecule type" value="Genomic_DNA"/>
</dbReference>
<evidence type="ECO:0000313" key="5">
    <source>
        <dbReference type="Proteomes" id="UP000823388"/>
    </source>
</evidence>
<accession>A0A8T0PUY5</accession>
<dbReference type="GO" id="GO:0020037">
    <property type="term" value="F:heme binding"/>
    <property type="evidence" value="ECO:0007669"/>
    <property type="project" value="InterPro"/>
</dbReference>
<name>A0A8T0PUY5_PANVG</name>
<protein>
    <submittedName>
        <fullName evidence="4">Uncharacterized protein</fullName>
    </submittedName>
</protein>
<dbReference type="AlphaFoldDB" id="A0A8T0PUY5"/>